<accession>A0A1S7LL80</accession>
<sequence>MDMVIHFPDKMGKVLQQKKDLQEFVVKATQAALEKQHIAESLAESAAQGDQGEYASEEEMRRFFARLLTKS</sequence>
<organism evidence="1">
    <name type="scientific">Magnetococcus massalia (strain MO-1)</name>
    <dbReference type="NCBI Taxonomy" id="451514"/>
    <lineage>
        <taxon>Bacteria</taxon>
        <taxon>Pseudomonadati</taxon>
        <taxon>Pseudomonadota</taxon>
        <taxon>Magnetococcia</taxon>
        <taxon>Magnetococcales</taxon>
        <taxon>Magnetococcaceae</taxon>
        <taxon>Magnetococcus</taxon>
    </lineage>
</organism>
<evidence type="ECO:0000313" key="1">
    <source>
        <dbReference type="EMBL" id="CRH07655.1"/>
    </source>
</evidence>
<dbReference type="EMBL" id="LO017727">
    <property type="protein sequence ID" value="CRH07655.1"/>
    <property type="molecule type" value="Genomic_DNA"/>
</dbReference>
<proteinExistence type="predicted"/>
<gene>
    <name evidence="1" type="ORF">MAGMO_3519</name>
</gene>
<reference evidence="1" key="1">
    <citation type="submission" date="2015-04" db="EMBL/GenBank/DDBJ databases">
        <authorList>
            <person name="Syromyatnikov M.Y."/>
            <person name="Popov V.N."/>
        </authorList>
    </citation>
    <scope>NUCLEOTIDE SEQUENCE</scope>
    <source>
        <strain evidence="1">MO-1</strain>
    </source>
</reference>
<protein>
    <submittedName>
        <fullName evidence="1">Uncharacterized protein</fullName>
    </submittedName>
</protein>
<name>A0A1S7LL80_MAGMO</name>
<dbReference type="AlphaFoldDB" id="A0A1S7LL80"/>